<name>A0ABX2AMN7_9BACT</name>
<evidence type="ECO:0000313" key="9">
    <source>
        <dbReference type="EMBL" id="NPD92158.1"/>
    </source>
</evidence>
<accession>A0ABX2AMN7</accession>
<dbReference type="Gene3D" id="3.40.50.10490">
    <property type="entry name" value="Glucose-6-phosphate isomerase like protein, domain 1"/>
    <property type="match status" value="2"/>
</dbReference>
<evidence type="ECO:0000256" key="6">
    <source>
        <dbReference type="ARBA" id="ARBA00029321"/>
    </source>
</evidence>
<comment type="function">
    <text evidence="7">Catalyzes the reversible isomerization of glucose-6-phosphate to fructose-6-phosphate.</text>
</comment>
<dbReference type="PROSITE" id="PS00174">
    <property type="entry name" value="P_GLUCOSE_ISOMERASE_2"/>
    <property type="match status" value="1"/>
</dbReference>
<keyword evidence="4 7" id="KW-0324">Glycolysis</keyword>
<dbReference type="PROSITE" id="PS00765">
    <property type="entry name" value="P_GLUCOSE_ISOMERASE_1"/>
    <property type="match status" value="1"/>
</dbReference>
<keyword evidence="10" id="KW-1185">Reference proteome</keyword>
<dbReference type="InterPro" id="IPR001672">
    <property type="entry name" value="G6P_Isomerase"/>
</dbReference>
<comment type="caution">
    <text evidence="9">The sequence shown here is derived from an EMBL/GenBank/DDBJ whole genome shotgun (WGS) entry which is preliminary data.</text>
</comment>
<dbReference type="Pfam" id="PF00342">
    <property type="entry name" value="PGI"/>
    <property type="match status" value="1"/>
</dbReference>
<dbReference type="HAMAP" id="MF_00473">
    <property type="entry name" value="G6P_isomerase"/>
    <property type="match status" value="1"/>
</dbReference>
<gene>
    <name evidence="7" type="primary">pgi</name>
    <name evidence="9" type="ORF">HPS56_07295</name>
</gene>
<comment type="pathway">
    <text evidence="7">Carbohydrate biosynthesis; gluconeogenesis.</text>
</comment>
<dbReference type="RefSeq" id="WP_172275495.1">
    <property type="nucleotide sequence ID" value="NZ_CASGMU010000004.1"/>
</dbReference>
<comment type="catalytic activity">
    <reaction evidence="6 7 8">
        <text>alpha-D-glucose 6-phosphate = beta-D-fructose 6-phosphate</text>
        <dbReference type="Rhea" id="RHEA:11816"/>
        <dbReference type="ChEBI" id="CHEBI:57634"/>
        <dbReference type="ChEBI" id="CHEBI:58225"/>
        <dbReference type="EC" id="5.3.1.9"/>
    </reaction>
</comment>
<dbReference type="CDD" id="cd05015">
    <property type="entry name" value="SIS_PGI_1"/>
    <property type="match status" value="1"/>
</dbReference>
<dbReference type="EMBL" id="JABKKF010000005">
    <property type="protein sequence ID" value="NPD92158.1"/>
    <property type="molecule type" value="Genomic_DNA"/>
</dbReference>
<evidence type="ECO:0000256" key="5">
    <source>
        <dbReference type="ARBA" id="ARBA00023235"/>
    </source>
</evidence>
<evidence type="ECO:0000256" key="3">
    <source>
        <dbReference type="ARBA" id="ARBA00022432"/>
    </source>
</evidence>
<dbReference type="EC" id="5.3.1.9" evidence="7"/>
<evidence type="ECO:0000313" key="10">
    <source>
        <dbReference type="Proteomes" id="UP000714420"/>
    </source>
</evidence>
<dbReference type="PRINTS" id="PR00662">
    <property type="entry name" value="G6PISOMERASE"/>
</dbReference>
<dbReference type="PANTHER" id="PTHR11469:SF1">
    <property type="entry name" value="GLUCOSE-6-PHOSPHATE ISOMERASE"/>
    <property type="match status" value="1"/>
</dbReference>
<dbReference type="Proteomes" id="UP000714420">
    <property type="component" value="Unassembled WGS sequence"/>
</dbReference>
<feature type="active site" evidence="7">
    <location>
        <position position="426"/>
    </location>
</feature>
<comment type="subcellular location">
    <subcellularLocation>
        <location evidence="7">Cytoplasm</location>
    </subcellularLocation>
</comment>
<comment type="similarity">
    <text evidence="2 7 8">Belongs to the GPI family.</text>
</comment>
<protein>
    <recommendedName>
        <fullName evidence="7">Glucose-6-phosphate isomerase</fullName>
        <shortName evidence="7">GPI</shortName>
        <ecNumber evidence="7">5.3.1.9</ecNumber>
    </recommendedName>
    <alternativeName>
        <fullName evidence="7">Phosphoglucose isomerase</fullName>
        <shortName evidence="7">PGI</shortName>
    </alternativeName>
    <alternativeName>
        <fullName evidence="7">Phosphohexose isomerase</fullName>
        <shortName evidence="7">PHI</shortName>
    </alternativeName>
</protein>
<dbReference type="InterPro" id="IPR018189">
    <property type="entry name" value="Phosphoglucose_isomerase_CS"/>
</dbReference>
<dbReference type="InterPro" id="IPR035476">
    <property type="entry name" value="SIS_PGI_1"/>
</dbReference>
<dbReference type="GO" id="GO:0004347">
    <property type="term" value="F:glucose-6-phosphate isomerase activity"/>
    <property type="evidence" value="ECO:0007669"/>
    <property type="project" value="UniProtKB-EC"/>
</dbReference>
<dbReference type="InterPro" id="IPR035482">
    <property type="entry name" value="SIS_PGI_2"/>
</dbReference>
<keyword evidence="7" id="KW-0963">Cytoplasm</keyword>
<evidence type="ECO:0000256" key="1">
    <source>
        <dbReference type="ARBA" id="ARBA00004926"/>
    </source>
</evidence>
<feature type="active site" description="Proton donor" evidence="7">
    <location>
        <position position="291"/>
    </location>
</feature>
<dbReference type="PROSITE" id="PS51463">
    <property type="entry name" value="P_GLUCOSE_ISOMERASE_3"/>
    <property type="match status" value="1"/>
</dbReference>
<dbReference type="PANTHER" id="PTHR11469">
    <property type="entry name" value="GLUCOSE-6-PHOSPHATE ISOMERASE"/>
    <property type="match status" value="1"/>
</dbReference>
<dbReference type="InterPro" id="IPR046348">
    <property type="entry name" value="SIS_dom_sf"/>
</dbReference>
<sequence length="453" mass="49586">MKSISLDITKAAQFLSEGTVKAYEPAVKAAREALENGSCPGNDFLGWLHLPSEITPDFLKEIQDCAEVLRKNCEVVVVAGIGGSYLGARAVIEALSNSFAWLVNDDRKNPNILFAGNNIGEDYLAELSEYLKNKKFGVINISKSGTTTETALTFRLLKKQCEAQRGKEEAKKVIVAVTDACKGAARAAADKEGYKTFVIPDNVGGRFSVLTPVGLLPIACAGFDIEALVKGAADMEKSCGTDVPFEENPAAVYAAVRNGLYAKAGKKIEIMVNYQPKLHFISEWWKQLFGESEGKDNKGIFPASCDFTTDLHSMGQWIQEGERTIYETVISIEKTAKTMLFPEDEENLDGLNFLAGKRVDEVNKMAELGTRLAHVDGGVPNIRISVPELNEYYLGQLIYFFEVACGMSGLILGVNPFNQPGVEAYKKNMFALLDKPGYEADSKAIKERLAKEN</sequence>
<dbReference type="NCBIfam" id="NF010697">
    <property type="entry name" value="PRK14097.1"/>
    <property type="match status" value="1"/>
</dbReference>
<comment type="caution">
    <text evidence="7">Lacks conserved residue(s) required for the propagation of feature annotation.</text>
</comment>
<reference evidence="9 10" key="1">
    <citation type="submission" date="2020-05" db="EMBL/GenBank/DDBJ databases">
        <title>Distinct polysaccharide utilization as determinants for interspecies competition between intestinal Prevotella spp.</title>
        <authorList>
            <person name="Galvez E.J.C."/>
            <person name="Iljazovic A."/>
            <person name="Strowig T."/>
        </authorList>
    </citation>
    <scope>NUCLEOTIDE SEQUENCE [LARGE SCALE GENOMIC DNA]</scope>
    <source>
        <strain evidence="9 10">PMUR</strain>
    </source>
</reference>
<evidence type="ECO:0000256" key="2">
    <source>
        <dbReference type="ARBA" id="ARBA00006604"/>
    </source>
</evidence>
<organism evidence="9 10">
    <name type="scientific">Xylanibacter muris</name>
    <dbReference type="NCBI Taxonomy" id="2736290"/>
    <lineage>
        <taxon>Bacteria</taxon>
        <taxon>Pseudomonadati</taxon>
        <taxon>Bacteroidota</taxon>
        <taxon>Bacteroidia</taxon>
        <taxon>Bacteroidales</taxon>
        <taxon>Prevotellaceae</taxon>
        <taxon>Xylanibacter</taxon>
    </lineage>
</organism>
<evidence type="ECO:0000256" key="8">
    <source>
        <dbReference type="RuleBase" id="RU000612"/>
    </source>
</evidence>
<evidence type="ECO:0000256" key="7">
    <source>
        <dbReference type="HAMAP-Rule" id="MF_00473"/>
    </source>
</evidence>
<keyword evidence="5 7" id="KW-0413">Isomerase</keyword>
<evidence type="ECO:0000256" key="4">
    <source>
        <dbReference type="ARBA" id="ARBA00023152"/>
    </source>
</evidence>
<keyword evidence="3 7" id="KW-0312">Gluconeogenesis</keyword>
<proteinExistence type="inferred from homology"/>
<dbReference type="SUPFAM" id="SSF53697">
    <property type="entry name" value="SIS domain"/>
    <property type="match status" value="1"/>
</dbReference>
<dbReference type="CDD" id="cd05016">
    <property type="entry name" value="SIS_PGI_2"/>
    <property type="match status" value="1"/>
</dbReference>
<comment type="pathway">
    <text evidence="1 7 8">Carbohydrate degradation; glycolysis; D-glyceraldehyde 3-phosphate and glycerone phosphate from D-glucose: step 2/4.</text>
</comment>